<name>A0A5M6IVF5_9PROT</name>
<dbReference type="EMBL" id="VWPK01000013">
    <property type="protein sequence ID" value="KAA5612293.1"/>
    <property type="molecule type" value="Genomic_DNA"/>
</dbReference>
<protein>
    <submittedName>
        <fullName evidence="10">MCE family protein</fullName>
    </submittedName>
</protein>
<evidence type="ECO:0000256" key="1">
    <source>
        <dbReference type="ARBA" id="ARBA00004533"/>
    </source>
</evidence>
<keyword evidence="2" id="KW-1003">Cell membrane</keyword>
<accession>A0A5M6IVF5</accession>
<keyword evidence="4 8" id="KW-0812">Transmembrane</keyword>
<dbReference type="Pfam" id="PF02470">
    <property type="entry name" value="MlaD"/>
    <property type="match status" value="3"/>
</dbReference>
<gene>
    <name evidence="10" type="ORF">F1189_10350</name>
</gene>
<dbReference type="OrthoDB" id="9806984at2"/>
<reference evidence="10 11" key="1">
    <citation type="submission" date="2019-09" db="EMBL/GenBank/DDBJ databases">
        <title>Genome sequence of Rhodovastum atsumiense, a diverse member of the Acetobacteraceae family of non-sulfur purple photosynthetic bacteria.</title>
        <authorList>
            <person name="Meyer T."/>
            <person name="Kyndt J."/>
        </authorList>
    </citation>
    <scope>NUCLEOTIDE SEQUENCE [LARGE SCALE GENOMIC DNA]</scope>
    <source>
        <strain evidence="10 11">DSM 21279</strain>
    </source>
</reference>
<sequence length="557" mass="60538">MNEAPLPEDWPEAQVQTRRRPFQMIWLIPLVAAVIAGFLAWHSLRQRGPTITITWRTGDGLQAGQTKVRHKAVELGTVRSVELSDDMKQVIATVEMQRQATRFLTGNARFWVVRPRIASGSLAGIETLVSGAYIELDPGAPGGESESRFTGLEEPPAIRSDEPGRTFRLQATRLGSLSVGSPVFFRDIEAGEMLNFDLGANGRQLTLQVFIRSPYDRFVHEGTHFWNASGVSVDLGASGVQLQLESLRAVLAGGIAFDTSEAAQKTEPSPAGATFTLYPNEAAARVAGYKERITFATYVEGSVRGLAAGAPVEFYGIQIGNVTDVQLQFDPDTKLARVAVRMELQPERFMHEITHTRSPLTVSRGLVQRGLRAQLRTANYLTGQMFVALDFFPNAPAAEVLEEDGVIVLPTMPGGLDSITASIGGMVQKLNNLPLEEIAKNLNDTLAGASAVANSGDLRDSLRQLAATLTTTQELVRRLNAGVAPALQRIPEMAQTLQSTLERANGLVGSAEAGYGRNSQFRRDIERLMGQVSDAARSLRLLADYLNAHPEALLRGR</sequence>
<evidence type="ECO:0000256" key="3">
    <source>
        <dbReference type="ARBA" id="ARBA00022519"/>
    </source>
</evidence>
<dbReference type="PANTHER" id="PTHR30462">
    <property type="entry name" value="INTERMEMBRANE TRANSPORT PROTEIN PQIB-RELATED"/>
    <property type="match status" value="1"/>
</dbReference>
<dbReference type="AlphaFoldDB" id="A0A5M6IVF5"/>
<proteinExistence type="predicted"/>
<comment type="caution">
    <text evidence="10">The sequence shown here is derived from an EMBL/GenBank/DDBJ whole genome shotgun (WGS) entry which is preliminary data.</text>
</comment>
<evidence type="ECO:0000313" key="11">
    <source>
        <dbReference type="Proteomes" id="UP000325255"/>
    </source>
</evidence>
<dbReference type="PANTHER" id="PTHR30462:SF0">
    <property type="entry name" value="INTERMEMBRANE TRANSPORT PROTEIN YEBT"/>
    <property type="match status" value="1"/>
</dbReference>
<feature type="domain" description="Mce/MlaD" evidence="9">
    <location>
        <begin position="47"/>
        <end position="139"/>
    </location>
</feature>
<feature type="domain" description="Mce/MlaD" evidence="9">
    <location>
        <begin position="301"/>
        <end position="391"/>
    </location>
</feature>
<evidence type="ECO:0000256" key="6">
    <source>
        <dbReference type="ARBA" id="ARBA00023136"/>
    </source>
</evidence>
<evidence type="ECO:0000256" key="5">
    <source>
        <dbReference type="ARBA" id="ARBA00022989"/>
    </source>
</evidence>
<feature type="domain" description="Mce/MlaD" evidence="9">
    <location>
        <begin position="164"/>
        <end position="224"/>
    </location>
</feature>
<keyword evidence="11" id="KW-1185">Reference proteome</keyword>
<organism evidence="10 11">
    <name type="scientific">Rhodovastum atsumiense</name>
    <dbReference type="NCBI Taxonomy" id="504468"/>
    <lineage>
        <taxon>Bacteria</taxon>
        <taxon>Pseudomonadati</taxon>
        <taxon>Pseudomonadota</taxon>
        <taxon>Alphaproteobacteria</taxon>
        <taxon>Acetobacterales</taxon>
        <taxon>Acetobacteraceae</taxon>
        <taxon>Rhodovastum</taxon>
    </lineage>
</organism>
<feature type="transmembrane region" description="Helical" evidence="8">
    <location>
        <begin position="24"/>
        <end position="44"/>
    </location>
</feature>
<keyword evidence="6 8" id="KW-0472">Membrane</keyword>
<dbReference type="InterPro" id="IPR003399">
    <property type="entry name" value="Mce/MlaD"/>
</dbReference>
<feature type="region of interest" description="Disordered" evidence="7">
    <location>
        <begin position="139"/>
        <end position="162"/>
    </location>
</feature>
<evidence type="ECO:0000256" key="4">
    <source>
        <dbReference type="ARBA" id="ARBA00022692"/>
    </source>
</evidence>
<evidence type="ECO:0000256" key="7">
    <source>
        <dbReference type="SAM" id="MobiDB-lite"/>
    </source>
</evidence>
<dbReference type="GO" id="GO:0005886">
    <property type="term" value="C:plasma membrane"/>
    <property type="evidence" value="ECO:0007669"/>
    <property type="project" value="UniProtKB-SubCell"/>
</dbReference>
<evidence type="ECO:0000259" key="9">
    <source>
        <dbReference type="Pfam" id="PF02470"/>
    </source>
</evidence>
<keyword evidence="3" id="KW-0997">Cell inner membrane</keyword>
<dbReference type="RefSeq" id="WP_150040665.1">
    <property type="nucleotide sequence ID" value="NZ_OW485601.1"/>
</dbReference>
<evidence type="ECO:0000313" key="10">
    <source>
        <dbReference type="EMBL" id="KAA5612293.1"/>
    </source>
</evidence>
<dbReference type="InterPro" id="IPR051800">
    <property type="entry name" value="PqiA-PqiB_transport"/>
</dbReference>
<dbReference type="Proteomes" id="UP000325255">
    <property type="component" value="Unassembled WGS sequence"/>
</dbReference>
<comment type="subcellular location">
    <subcellularLocation>
        <location evidence="1">Cell inner membrane</location>
    </subcellularLocation>
</comment>
<evidence type="ECO:0000256" key="8">
    <source>
        <dbReference type="SAM" id="Phobius"/>
    </source>
</evidence>
<keyword evidence="5 8" id="KW-1133">Transmembrane helix</keyword>
<evidence type="ECO:0000256" key="2">
    <source>
        <dbReference type="ARBA" id="ARBA00022475"/>
    </source>
</evidence>